<comment type="function">
    <text evidence="8">Catalyzes the final step of fatty acid oxidation in which acetyl-CoA is released and the CoA ester of a fatty acid two carbons shorter is formed.</text>
</comment>
<feature type="active site" description="Proton acceptor" evidence="8">
    <location>
        <position position="392"/>
    </location>
</feature>
<dbReference type="PANTHER" id="PTHR18919:SF107">
    <property type="entry name" value="ACETYL-COA ACETYLTRANSFERASE, CYTOSOLIC"/>
    <property type="match status" value="1"/>
</dbReference>
<dbReference type="GO" id="GO:0003988">
    <property type="term" value="F:acetyl-CoA C-acyltransferase activity"/>
    <property type="evidence" value="ECO:0007669"/>
    <property type="project" value="UniProtKB-EC"/>
</dbReference>
<comment type="caution">
    <text evidence="12">The sequence shown here is derived from an EMBL/GenBank/DDBJ whole genome shotgun (WGS) entry which is preliminary data.</text>
</comment>
<feature type="active site" description="Proton acceptor" evidence="8">
    <location>
        <position position="422"/>
    </location>
</feature>
<dbReference type="InterPro" id="IPR016039">
    <property type="entry name" value="Thiolase-like"/>
</dbReference>
<evidence type="ECO:0000256" key="7">
    <source>
        <dbReference type="ARBA" id="ARBA00023315"/>
    </source>
</evidence>
<comment type="subcellular location">
    <subcellularLocation>
        <location evidence="8">Cytoplasm</location>
    </subcellularLocation>
</comment>
<dbReference type="PROSITE" id="PS00098">
    <property type="entry name" value="THIOLASE_1"/>
    <property type="match status" value="1"/>
</dbReference>
<keyword evidence="13" id="KW-1185">Reference proteome</keyword>
<dbReference type="Proteomes" id="UP001595453">
    <property type="component" value="Unassembled WGS sequence"/>
</dbReference>
<dbReference type="InterPro" id="IPR020610">
    <property type="entry name" value="Thiolase_AS"/>
</dbReference>
<keyword evidence="7 8" id="KW-0012">Acyltransferase</keyword>
<dbReference type="InterPro" id="IPR020615">
    <property type="entry name" value="Thiolase_acyl_enz_int_AS"/>
</dbReference>
<dbReference type="InterPro" id="IPR020617">
    <property type="entry name" value="Thiolase_C"/>
</dbReference>
<dbReference type="PROSITE" id="PS00737">
    <property type="entry name" value="THIOLASE_2"/>
    <property type="match status" value="1"/>
</dbReference>
<evidence type="ECO:0000259" key="10">
    <source>
        <dbReference type="Pfam" id="PF00108"/>
    </source>
</evidence>
<dbReference type="EC" id="2.3.1.16" evidence="8"/>
<evidence type="ECO:0000256" key="5">
    <source>
        <dbReference type="ARBA" id="ARBA00022963"/>
    </source>
</evidence>
<organism evidence="12 13">
    <name type="scientific">Pseudoalteromonas fenneropenaei</name>
    <dbReference type="NCBI Taxonomy" id="1737459"/>
    <lineage>
        <taxon>Bacteria</taxon>
        <taxon>Pseudomonadati</taxon>
        <taxon>Pseudomonadota</taxon>
        <taxon>Gammaproteobacteria</taxon>
        <taxon>Alteromonadales</taxon>
        <taxon>Pseudoalteromonadaceae</taxon>
        <taxon>Pseudoalteromonas</taxon>
    </lineage>
</organism>
<keyword evidence="2 8" id="KW-0963">Cytoplasm</keyword>
<comment type="similarity">
    <text evidence="1 8 9">Belongs to the thiolase-like superfamily. Thiolase family.</text>
</comment>
<accession>A0ABV7CMW8</accession>
<evidence type="ECO:0000256" key="3">
    <source>
        <dbReference type="ARBA" id="ARBA00022679"/>
    </source>
</evidence>
<evidence type="ECO:0000256" key="8">
    <source>
        <dbReference type="HAMAP-Rule" id="MF_01618"/>
    </source>
</evidence>
<dbReference type="PROSITE" id="PS00099">
    <property type="entry name" value="THIOLASE_3"/>
    <property type="match status" value="1"/>
</dbReference>
<dbReference type="NCBIfam" id="TIGR02446">
    <property type="entry name" value="FadI"/>
    <property type="match status" value="1"/>
</dbReference>
<feature type="active site" description="Acyl-thioester intermediate" evidence="8">
    <location>
        <position position="99"/>
    </location>
</feature>
<dbReference type="PIRSF" id="PIRSF000429">
    <property type="entry name" value="Ac-CoA_Ac_transf"/>
    <property type="match status" value="1"/>
</dbReference>
<keyword evidence="6 8" id="KW-0443">Lipid metabolism</keyword>
<dbReference type="RefSeq" id="WP_377126459.1">
    <property type="nucleotide sequence ID" value="NZ_JBHRSD010000029.1"/>
</dbReference>
<comment type="catalytic activity">
    <reaction evidence="8">
        <text>an acyl-CoA + acetyl-CoA = a 3-oxoacyl-CoA + CoA</text>
        <dbReference type="Rhea" id="RHEA:21564"/>
        <dbReference type="ChEBI" id="CHEBI:57287"/>
        <dbReference type="ChEBI" id="CHEBI:57288"/>
        <dbReference type="ChEBI" id="CHEBI:58342"/>
        <dbReference type="ChEBI" id="CHEBI:90726"/>
        <dbReference type="EC" id="2.3.1.16"/>
    </reaction>
</comment>
<dbReference type="HAMAP" id="MF_01618">
    <property type="entry name" value="FadI"/>
    <property type="match status" value="1"/>
</dbReference>
<feature type="domain" description="Thiolase C-terminal" evidence="11">
    <location>
        <begin position="296"/>
        <end position="434"/>
    </location>
</feature>
<dbReference type="Pfam" id="PF02803">
    <property type="entry name" value="Thiolase_C"/>
    <property type="match status" value="1"/>
</dbReference>
<keyword evidence="4 8" id="KW-0276">Fatty acid metabolism</keyword>
<dbReference type="PANTHER" id="PTHR18919">
    <property type="entry name" value="ACETYL-COA C-ACYLTRANSFERASE"/>
    <property type="match status" value="1"/>
</dbReference>
<dbReference type="NCBIfam" id="TIGR01930">
    <property type="entry name" value="AcCoA-C-Actrans"/>
    <property type="match status" value="1"/>
</dbReference>
<evidence type="ECO:0000313" key="12">
    <source>
        <dbReference type="EMBL" id="MFC3034005.1"/>
    </source>
</evidence>
<dbReference type="InterPro" id="IPR002155">
    <property type="entry name" value="Thiolase"/>
</dbReference>
<dbReference type="CDD" id="cd00751">
    <property type="entry name" value="thiolase"/>
    <property type="match status" value="1"/>
</dbReference>
<proteinExistence type="inferred from homology"/>
<sequence>MSEQNILKTTKGDRIAVVAGLRTPFAKQATAFHHVPAVDLGKIVVNEMLERLNINKHEIDQVVFGQVVQMPEAPNIAREIVLGTGMPVSVDAYSVSRACATSFQAIANVAESIIAGSVQVGVAGGADSSSVLPIGVSKKLAGSLVDLNKARTFGQRFQILSKLRLKDLMPVPPAVAEYSTGLSMGQTAEQMAKTHAISRADQDALAHRSHTLAAKAWAEGLLKDEVMAAHVEPYKSFIDQDNNIRTNSTLESYAKLKPVFDRQHGSVTAANATPLTDGAAAVLLMSESKARAMGYEILGYIRSFAFSAIGVHEDMLMGPAHSTPIALDRAGITLQDLDLIEMHEAFAAQTLANMKMFASDKFAQEKLGRSKAIGEINMDKFNVNGGSLAYGHPFAATGARLITQTLYELKRRGGGLGLTTACAAGGLGAAFVLESA</sequence>
<feature type="domain" description="Thiolase N-terminal" evidence="10">
    <location>
        <begin position="15"/>
        <end position="288"/>
    </location>
</feature>
<gene>
    <name evidence="8 12" type="primary">fadI</name>
    <name evidence="12" type="ORF">ACFOEE_15945</name>
</gene>
<evidence type="ECO:0000313" key="13">
    <source>
        <dbReference type="Proteomes" id="UP001595453"/>
    </source>
</evidence>
<dbReference type="Pfam" id="PF00108">
    <property type="entry name" value="Thiolase_N"/>
    <property type="match status" value="1"/>
</dbReference>
<dbReference type="InterPro" id="IPR012806">
    <property type="entry name" value="Ac-CoA_C-AcTrfase_FadI"/>
</dbReference>
<name>A0ABV7CMW8_9GAMM</name>
<evidence type="ECO:0000259" key="11">
    <source>
        <dbReference type="Pfam" id="PF02803"/>
    </source>
</evidence>
<dbReference type="SUPFAM" id="SSF53901">
    <property type="entry name" value="Thiolase-like"/>
    <property type="match status" value="2"/>
</dbReference>
<evidence type="ECO:0000256" key="1">
    <source>
        <dbReference type="ARBA" id="ARBA00010982"/>
    </source>
</evidence>
<dbReference type="NCBIfam" id="NF006516">
    <property type="entry name" value="PRK08963.1"/>
    <property type="match status" value="1"/>
</dbReference>
<protein>
    <recommendedName>
        <fullName evidence="8">3-ketoacyl-CoA thiolase</fullName>
        <ecNumber evidence="8">2.3.1.16</ecNumber>
    </recommendedName>
    <alternativeName>
        <fullName evidence="8">ACSs</fullName>
    </alternativeName>
    <alternativeName>
        <fullName evidence="8">Acetyl-CoA acyltransferase</fullName>
    </alternativeName>
    <alternativeName>
        <fullName evidence="8">Acyl-CoA ligase</fullName>
    </alternativeName>
    <alternativeName>
        <fullName evidence="8">Beta-ketothiolase</fullName>
    </alternativeName>
    <alternativeName>
        <fullName evidence="8">Fatty acid oxidation complex subunit beta</fullName>
    </alternativeName>
</protein>
<keyword evidence="3 8" id="KW-0808">Transferase</keyword>
<evidence type="ECO:0000256" key="2">
    <source>
        <dbReference type="ARBA" id="ARBA00022490"/>
    </source>
</evidence>
<reference evidence="13" key="1">
    <citation type="journal article" date="2019" name="Int. J. Syst. Evol. Microbiol.">
        <title>The Global Catalogue of Microorganisms (GCM) 10K type strain sequencing project: providing services to taxonomists for standard genome sequencing and annotation.</title>
        <authorList>
            <consortium name="The Broad Institute Genomics Platform"/>
            <consortium name="The Broad Institute Genome Sequencing Center for Infectious Disease"/>
            <person name="Wu L."/>
            <person name="Ma J."/>
        </authorList>
    </citation>
    <scope>NUCLEOTIDE SEQUENCE [LARGE SCALE GENOMIC DNA]</scope>
    <source>
        <strain evidence="13">KCTC 42730</strain>
    </source>
</reference>
<comment type="subunit">
    <text evidence="8">Heterotetramer of two alpha chains (FadJ) and two beta chains (FadI).</text>
</comment>
<evidence type="ECO:0000256" key="6">
    <source>
        <dbReference type="ARBA" id="ARBA00023098"/>
    </source>
</evidence>
<comment type="pathway">
    <text evidence="8">Lipid metabolism; fatty acid beta-oxidation.</text>
</comment>
<dbReference type="EMBL" id="JBHRSD010000029">
    <property type="protein sequence ID" value="MFC3034005.1"/>
    <property type="molecule type" value="Genomic_DNA"/>
</dbReference>
<dbReference type="InterPro" id="IPR020613">
    <property type="entry name" value="Thiolase_CS"/>
</dbReference>
<dbReference type="InterPro" id="IPR020616">
    <property type="entry name" value="Thiolase_N"/>
</dbReference>
<dbReference type="Gene3D" id="3.40.47.10">
    <property type="match status" value="1"/>
</dbReference>
<keyword evidence="5 8" id="KW-0442">Lipid degradation</keyword>
<evidence type="ECO:0000256" key="9">
    <source>
        <dbReference type="RuleBase" id="RU003557"/>
    </source>
</evidence>
<evidence type="ECO:0000256" key="4">
    <source>
        <dbReference type="ARBA" id="ARBA00022832"/>
    </source>
</evidence>